<dbReference type="InterPro" id="IPR058626">
    <property type="entry name" value="MdtA-like_b-barrel"/>
</dbReference>
<dbReference type="EMBL" id="QRYW01000009">
    <property type="protein sequence ID" value="RGV28475.1"/>
    <property type="molecule type" value="Genomic_DNA"/>
</dbReference>
<dbReference type="EMBL" id="QSCO01000011">
    <property type="protein sequence ID" value="RGY06671.1"/>
    <property type="molecule type" value="Genomic_DNA"/>
</dbReference>
<evidence type="ECO:0000259" key="7">
    <source>
        <dbReference type="Pfam" id="PF25967"/>
    </source>
</evidence>
<dbReference type="Gene3D" id="2.40.30.170">
    <property type="match status" value="1"/>
</dbReference>
<dbReference type="NCBIfam" id="TIGR01730">
    <property type="entry name" value="RND_mfp"/>
    <property type="match status" value="1"/>
</dbReference>
<dbReference type="Proteomes" id="UP000284434">
    <property type="component" value="Unassembled WGS sequence"/>
</dbReference>
<dbReference type="GO" id="GO:0015562">
    <property type="term" value="F:efflux transmembrane transporter activity"/>
    <property type="evidence" value="ECO:0007669"/>
    <property type="project" value="InterPro"/>
</dbReference>
<dbReference type="SUPFAM" id="SSF111369">
    <property type="entry name" value="HlyD-like secretion proteins"/>
    <property type="match status" value="1"/>
</dbReference>
<evidence type="ECO:0000313" key="11">
    <source>
        <dbReference type="Proteomes" id="UP000283426"/>
    </source>
</evidence>
<dbReference type="Proteomes" id="UP000284243">
    <property type="component" value="Unassembled WGS sequence"/>
</dbReference>
<protein>
    <submittedName>
        <fullName evidence="10">Efflux RND transporter periplasmic adaptor subunit</fullName>
    </submittedName>
</protein>
<accession>A0A413IC64</accession>
<dbReference type="InterPro" id="IPR058627">
    <property type="entry name" value="MdtA-like_C"/>
</dbReference>
<dbReference type="AlphaFoldDB" id="A0A413IC64"/>
<dbReference type="RefSeq" id="WP_022161046.1">
    <property type="nucleotide sequence ID" value="NZ_CABJFF010000014.1"/>
</dbReference>
<dbReference type="GO" id="GO:0005886">
    <property type="term" value="C:plasma membrane"/>
    <property type="evidence" value="ECO:0007669"/>
    <property type="project" value="TreeGrafter"/>
</dbReference>
<comment type="caution">
    <text evidence="10">The sequence shown here is derived from an EMBL/GenBank/DDBJ whole genome shotgun (WGS) entry which is preliminary data.</text>
</comment>
<evidence type="ECO:0000313" key="9">
    <source>
        <dbReference type="EMBL" id="RGV28475.1"/>
    </source>
</evidence>
<feature type="domain" description="Multidrug resistance protein MdtA-like beta-barrel" evidence="6">
    <location>
        <begin position="212"/>
        <end position="293"/>
    </location>
</feature>
<dbReference type="InterPro" id="IPR058624">
    <property type="entry name" value="MdtA-like_HH"/>
</dbReference>
<feature type="domain" description="Multidrug resistance protein MdtA-like barrel-sandwich hybrid" evidence="5">
    <location>
        <begin position="65"/>
        <end position="206"/>
    </location>
</feature>
<dbReference type="GO" id="GO:0046677">
    <property type="term" value="P:response to antibiotic"/>
    <property type="evidence" value="ECO:0007669"/>
    <property type="project" value="TreeGrafter"/>
</dbReference>
<dbReference type="FunFam" id="2.40.420.20:FF:000005">
    <property type="entry name" value="Efflux transporter, RND family, MFP subunit"/>
    <property type="match status" value="1"/>
</dbReference>
<dbReference type="InterPro" id="IPR058625">
    <property type="entry name" value="MdtA-like_BSH"/>
</dbReference>
<dbReference type="Gene3D" id="2.40.50.100">
    <property type="match status" value="1"/>
</dbReference>
<dbReference type="Gene3D" id="1.10.287.470">
    <property type="entry name" value="Helix hairpin bin"/>
    <property type="match status" value="1"/>
</dbReference>
<feature type="coiled-coil region" evidence="3">
    <location>
        <begin position="143"/>
        <end position="170"/>
    </location>
</feature>
<dbReference type="Gene3D" id="2.40.420.20">
    <property type="match status" value="1"/>
</dbReference>
<organism evidence="10 13">
    <name type="scientific">Odoribacter splanchnicus</name>
    <dbReference type="NCBI Taxonomy" id="28118"/>
    <lineage>
        <taxon>Bacteria</taxon>
        <taxon>Pseudomonadati</taxon>
        <taxon>Bacteroidota</taxon>
        <taxon>Bacteroidia</taxon>
        <taxon>Bacteroidales</taxon>
        <taxon>Odoribacteraceae</taxon>
        <taxon>Odoribacter</taxon>
    </lineage>
</organism>
<sequence length="392" mass="42417">MKIEKLKMTRMHNLFIIALSAMCVACGGKNQGRQQTVPEFAVITLQPETVKLTSAYPATFKGRQDVEIRPNVSGFITKLCVDEGSSVQKGQTLFVIDPVQYEEAVNVAKAAVEVAKANVATAELTAKNKRQLEQKNIISKFDLQTAENALASSEAALAQAKAQLTNAEKNLSYTQVTSPVNGVMGKVPFRVGSLVSPSMTTPLTTVSDISEMYAYFSMTEKQLLDLIRQDSTSSKILEKMPPVSLTTADGRPYSQQGKIETISEVIDQTTGSVSVRATFSNPQRLLRSGGTGSVIIPSQLQNVLVVPQKATYELQDKRFVFVVDADSKVKNTEVEVFKLDDGKNFVVTSGLNPGDRIVIEGVGTLRDGTQIQPITPEAAAAKIKAATQPVNK</sequence>
<evidence type="ECO:0000256" key="3">
    <source>
        <dbReference type="SAM" id="Coils"/>
    </source>
</evidence>
<keyword evidence="3" id="KW-0175">Coiled coil</keyword>
<dbReference type="Pfam" id="PF25944">
    <property type="entry name" value="Beta-barrel_RND"/>
    <property type="match status" value="1"/>
</dbReference>
<feature type="domain" description="Multidrug resistance protein MdtA-like alpha-helical hairpin" evidence="4">
    <location>
        <begin position="106"/>
        <end position="174"/>
    </location>
</feature>
<dbReference type="Proteomes" id="UP000283426">
    <property type="component" value="Unassembled WGS sequence"/>
</dbReference>
<dbReference type="PANTHER" id="PTHR30158">
    <property type="entry name" value="ACRA/E-RELATED COMPONENT OF DRUG EFFLUX TRANSPORTER"/>
    <property type="match status" value="1"/>
</dbReference>
<feature type="domain" description="Multidrug resistance protein MdtA-like C-terminal permuted SH3" evidence="7">
    <location>
        <begin position="302"/>
        <end position="363"/>
    </location>
</feature>
<proteinExistence type="inferred from homology"/>
<comment type="subcellular location">
    <subcellularLocation>
        <location evidence="1">Cell envelope</location>
    </subcellularLocation>
</comment>
<evidence type="ECO:0000313" key="10">
    <source>
        <dbReference type="EMBL" id="RGY06671.1"/>
    </source>
</evidence>
<evidence type="ECO:0000313" key="8">
    <source>
        <dbReference type="EMBL" id="RGU59064.1"/>
    </source>
</evidence>
<evidence type="ECO:0000256" key="2">
    <source>
        <dbReference type="ARBA" id="ARBA00009477"/>
    </source>
</evidence>
<comment type="similarity">
    <text evidence="2">Belongs to the membrane fusion protein (MFP) (TC 8.A.1) family.</text>
</comment>
<dbReference type="InterPro" id="IPR006143">
    <property type="entry name" value="RND_pump_MFP"/>
</dbReference>
<name>A0A413IC64_9BACT</name>
<dbReference type="Pfam" id="PF25917">
    <property type="entry name" value="BSH_RND"/>
    <property type="match status" value="1"/>
</dbReference>
<gene>
    <name evidence="9" type="ORF">DWW24_05620</name>
    <name evidence="8" type="ORF">DWW57_01350</name>
    <name evidence="10" type="ORF">DXA53_09150</name>
</gene>
<dbReference type="EMBL" id="QRYC01000001">
    <property type="protein sequence ID" value="RGU59064.1"/>
    <property type="molecule type" value="Genomic_DNA"/>
</dbReference>
<dbReference type="Pfam" id="PF25876">
    <property type="entry name" value="HH_MFP_RND"/>
    <property type="match status" value="1"/>
</dbReference>
<evidence type="ECO:0000256" key="1">
    <source>
        <dbReference type="ARBA" id="ARBA00004196"/>
    </source>
</evidence>
<evidence type="ECO:0000313" key="12">
    <source>
        <dbReference type="Proteomes" id="UP000284243"/>
    </source>
</evidence>
<dbReference type="GO" id="GO:0030313">
    <property type="term" value="C:cell envelope"/>
    <property type="evidence" value="ECO:0007669"/>
    <property type="project" value="UniProtKB-SubCell"/>
</dbReference>
<dbReference type="Pfam" id="PF25967">
    <property type="entry name" value="RND-MFP_C"/>
    <property type="match status" value="1"/>
</dbReference>
<evidence type="ECO:0000259" key="4">
    <source>
        <dbReference type="Pfam" id="PF25876"/>
    </source>
</evidence>
<evidence type="ECO:0000259" key="5">
    <source>
        <dbReference type="Pfam" id="PF25917"/>
    </source>
</evidence>
<dbReference type="PANTHER" id="PTHR30158:SF23">
    <property type="entry name" value="MULTIDRUG RESISTANCE PROTEIN MEXA"/>
    <property type="match status" value="1"/>
</dbReference>
<evidence type="ECO:0000313" key="13">
    <source>
        <dbReference type="Proteomes" id="UP000284434"/>
    </source>
</evidence>
<evidence type="ECO:0000259" key="6">
    <source>
        <dbReference type="Pfam" id="PF25944"/>
    </source>
</evidence>
<reference evidence="11 12" key="1">
    <citation type="submission" date="2018-08" db="EMBL/GenBank/DDBJ databases">
        <title>A genome reference for cultivated species of the human gut microbiota.</title>
        <authorList>
            <person name="Zou Y."/>
            <person name="Xue W."/>
            <person name="Luo G."/>
        </authorList>
    </citation>
    <scope>NUCLEOTIDE SEQUENCE [LARGE SCALE GENOMIC DNA]</scope>
    <source>
        <strain evidence="9 11">AF14-6AC</strain>
        <strain evidence="8 12">AF16-14</strain>
        <strain evidence="10 13">OF03-11</strain>
    </source>
</reference>